<sequence>MTMTHLDIAWYFATIRWLPLFLFVSIGIADLVAQAGRSEPVHWVFLAICITFGLLLFRVGCILMDCQSATQPKSIPVEGKK</sequence>
<name>A0A975FDM6_9GAMM</name>
<feature type="transmembrane region" description="Helical" evidence="1">
    <location>
        <begin position="9"/>
        <end position="29"/>
    </location>
</feature>
<keyword evidence="1" id="KW-1133">Transmembrane helix</keyword>
<evidence type="ECO:0000256" key="1">
    <source>
        <dbReference type="SAM" id="Phobius"/>
    </source>
</evidence>
<evidence type="ECO:0000313" key="3">
    <source>
        <dbReference type="Proteomes" id="UP000672009"/>
    </source>
</evidence>
<dbReference type="Proteomes" id="UP000672009">
    <property type="component" value="Plasmid pTunz1"/>
</dbReference>
<keyword evidence="2" id="KW-0614">Plasmid</keyword>
<keyword evidence="1" id="KW-0472">Membrane</keyword>
<dbReference type="AlphaFoldDB" id="A0A975FDM6"/>
<dbReference type="EMBL" id="CP072796">
    <property type="protein sequence ID" value="QTR55425.1"/>
    <property type="molecule type" value="Genomic_DNA"/>
</dbReference>
<dbReference type="RefSeq" id="WP_210220888.1">
    <property type="nucleotide sequence ID" value="NZ_CP072796.1"/>
</dbReference>
<dbReference type="KEGG" id="tun:J9260_18230"/>
<reference evidence="2" key="1">
    <citation type="submission" date="2021-04" db="EMBL/GenBank/DDBJ databases">
        <title>Genomics, taxonomy and metabolism of representatives of sulfur bacteria of the genus Thiothrix: Thiothrix fructosivorans QT, Thiothrix unzii A1T and three new species, Thiothrix subterranea sp. nov., Thiothrix litoralis sp. nov. and 'Candidatus Thiothrix anitrata' sp. nov.</title>
        <authorList>
            <person name="Ravin N.V."/>
            <person name="Smolyakov D."/>
            <person name="Rudenko T.S."/>
            <person name="Mardanov A.V."/>
            <person name="Beletsky A.V."/>
            <person name="Markov N.D."/>
            <person name="Fomenkov A.I."/>
            <person name="Roberts R.J."/>
            <person name="Karnachuk O.V."/>
            <person name="Novikov A."/>
            <person name="Grabovich M.Y."/>
        </authorList>
    </citation>
    <scope>NUCLEOTIDE SEQUENCE</scope>
    <source>
        <strain evidence="2">A1</strain>
        <plasmid evidence="2">pTunz1</plasmid>
    </source>
</reference>
<evidence type="ECO:0000313" key="2">
    <source>
        <dbReference type="EMBL" id="QTR55425.1"/>
    </source>
</evidence>
<geneLocation type="plasmid" evidence="2 3">
    <name>pTunz1</name>
</geneLocation>
<organism evidence="2 3">
    <name type="scientific">Thiothrix unzii</name>
    <dbReference type="NCBI Taxonomy" id="111769"/>
    <lineage>
        <taxon>Bacteria</taxon>
        <taxon>Pseudomonadati</taxon>
        <taxon>Pseudomonadota</taxon>
        <taxon>Gammaproteobacteria</taxon>
        <taxon>Thiotrichales</taxon>
        <taxon>Thiotrichaceae</taxon>
        <taxon>Thiothrix</taxon>
    </lineage>
</organism>
<feature type="transmembrane region" description="Helical" evidence="1">
    <location>
        <begin position="41"/>
        <end position="64"/>
    </location>
</feature>
<proteinExistence type="predicted"/>
<keyword evidence="3" id="KW-1185">Reference proteome</keyword>
<keyword evidence="1" id="KW-0812">Transmembrane</keyword>
<protein>
    <submittedName>
        <fullName evidence="2">Uncharacterized protein</fullName>
    </submittedName>
</protein>
<gene>
    <name evidence="2" type="ORF">J9260_18230</name>
</gene>
<accession>A0A975FDM6</accession>